<dbReference type="SUPFAM" id="SSF46785">
    <property type="entry name" value="Winged helix' DNA-binding domain"/>
    <property type="match status" value="1"/>
</dbReference>
<dbReference type="Pfam" id="PF13377">
    <property type="entry name" value="Peripla_BP_3"/>
    <property type="match status" value="1"/>
</dbReference>
<comment type="caution">
    <text evidence="6">The sequence shown here is derived from an EMBL/GenBank/DDBJ whole genome shotgun (WGS) entry which is preliminary data.</text>
</comment>
<protein>
    <submittedName>
        <fullName evidence="6">DNA-binding LacI/PurR family transcriptional regulator</fullName>
    </submittedName>
</protein>
<keyword evidence="7" id="KW-1185">Reference proteome</keyword>
<dbReference type="PANTHER" id="PTHR30146:SF95">
    <property type="entry name" value="RIBOSE OPERON REPRESSOR"/>
    <property type="match status" value="1"/>
</dbReference>
<evidence type="ECO:0000256" key="1">
    <source>
        <dbReference type="ARBA" id="ARBA00022491"/>
    </source>
</evidence>
<dbReference type="GO" id="GO:0003700">
    <property type="term" value="F:DNA-binding transcription factor activity"/>
    <property type="evidence" value="ECO:0007669"/>
    <property type="project" value="InterPro"/>
</dbReference>
<evidence type="ECO:0000256" key="4">
    <source>
        <dbReference type="ARBA" id="ARBA00023163"/>
    </source>
</evidence>
<keyword evidence="2" id="KW-0805">Transcription regulation</keyword>
<organism evidence="6 7">
    <name type="scientific">Schumannella luteola</name>
    <dbReference type="NCBI Taxonomy" id="472059"/>
    <lineage>
        <taxon>Bacteria</taxon>
        <taxon>Bacillati</taxon>
        <taxon>Actinomycetota</taxon>
        <taxon>Actinomycetes</taxon>
        <taxon>Micrococcales</taxon>
        <taxon>Microbacteriaceae</taxon>
        <taxon>Schumannella</taxon>
    </lineage>
</organism>
<dbReference type="AlphaFoldDB" id="A0A852Y8L1"/>
<dbReference type="GO" id="GO:0000976">
    <property type="term" value="F:transcription cis-regulatory region binding"/>
    <property type="evidence" value="ECO:0007669"/>
    <property type="project" value="TreeGrafter"/>
</dbReference>
<proteinExistence type="predicted"/>
<dbReference type="InterPro" id="IPR000524">
    <property type="entry name" value="Tscrpt_reg_HTH_GntR"/>
</dbReference>
<evidence type="ECO:0000256" key="2">
    <source>
        <dbReference type="ARBA" id="ARBA00023015"/>
    </source>
</evidence>
<evidence type="ECO:0000256" key="3">
    <source>
        <dbReference type="ARBA" id="ARBA00023125"/>
    </source>
</evidence>
<name>A0A852Y8L1_9MICO</name>
<dbReference type="EMBL" id="JACBZY010000001">
    <property type="protein sequence ID" value="NYG98192.1"/>
    <property type="molecule type" value="Genomic_DNA"/>
</dbReference>
<dbReference type="PANTHER" id="PTHR30146">
    <property type="entry name" value="LACI-RELATED TRANSCRIPTIONAL REPRESSOR"/>
    <property type="match status" value="1"/>
</dbReference>
<evidence type="ECO:0000313" key="6">
    <source>
        <dbReference type="EMBL" id="NYG98192.1"/>
    </source>
</evidence>
<gene>
    <name evidence="6" type="ORF">BJ979_000818</name>
</gene>
<dbReference type="PRINTS" id="PR00035">
    <property type="entry name" value="HTHGNTR"/>
</dbReference>
<dbReference type="Gene3D" id="1.10.10.10">
    <property type="entry name" value="Winged helix-like DNA-binding domain superfamily/Winged helix DNA-binding domain"/>
    <property type="match status" value="1"/>
</dbReference>
<feature type="domain" description="HTH gntR-type" evidence="5">
    <location>
        <begin position="1"/>
        <end position="68"/>
    </location>
</feature>
<dbReference type="InterPro" id="IPR046335">
    <property type="entry name" value="LacI/GalR-like_sensor"/>
</dbReference>
<evidence type="ECO:0000259" key="5">
    <source>
        <dbReference type="PROSITE" id="PS50949"/>
    </source>
</evidence>
<evidence type="ECO:0000313" key="7">
    <source>
        <dbReference type="Proteomes" id="UP000553888"/>
    </source>
</evidence>
<dbReference type="RefSeq" id="WP_179565450.1">
    <property type="nucleotide sequence ID" value="NZ_JACBZY010000001.1"/>
</dbReference>
<dbReference type="CDD" id="cd06267">
    <property type="entry name" value="PBP1_LacI_sugar_binding-like"/>
    <property type="match status" value="1"/>
</dbReference>
<accession>A0A852Y8L1</accession>
<keyword evidence="4" id="KW-0804">Transcription</keyword>
<dbReference type="SMART" id="SM00345">
    <property type="entry name" value="HTH_GNTR"/>
    <property type="match status" value="1"/>
</dbReference>
<dbReference type="CDD" id="cd07377">
    <property type="entry name" value="WHTH_GntR"/>
    <property type="match status" value="1"/>
</dbReference>
<dbReference type="PROSITE" id="PS50949">
    <property type="entry name" value="HTH_GNTR"/>
    <property type="match status" value="1"/>
</dbReference>
<dbReference type="InterPro" id="IPR028082">
    <property type="entry name" value="Peripla_BP_I"/>
</dbReference>
<keyword evidence="3 6" id="KW-0238">DNA-binding</keyword>
<dbReference type="Proteomes" id="UP000553888">
    <property type="component" value="Unassembled WGS sequence"/>
</dbReference>
<dbReference type="SUPFAM" id="SSF53822">
    <property type="entry name" value="Periplasmic binding protein-like I"/>
    <property type="match status" value="1"/>
</dbReference>
<dbReference type="InterPro" id="IPR036388">
    <property type="entry name" value="WH-like_DNA-bd_sf"/>
</dbReference>
<dbReference type="Gene3D" id="3.40.50.2300">
    <property type="match status" value="2"/>
</dbReference>
<dbReference type="Pfam" id="PF00392">
    <property type="entry name" value="GntR"/>
    <property type="match status" value="1"/>
</dbReference>
<dbReference type="InterPro" id="IPR036390">
    <property type="entry name" value="WH_DNA-bd_sf"/>
</dbReference>
<reference evidence="6 7" key="1">
    <citation type="submission" date="2020-07" db="EMBL/GenBank/DDBJ databases">
        <title>Sequencing the genomes of 1000 actinobacteria strains.</title>
        <authorList>
            <person name="Klenk H.-P."/>
        </authorList>
    </citation>
    <scope>NUCLEOTIDE SEQUENCE [LARGE SCALE GENOMIC DNA]</scope>
    <source>
        <strain evidence="6 7">DSM 23141</strain>
    </source>
</reference>
<keyword evidence="1" id="KW-0678">Repressor</keyword>
<sequence>MLYKQVHETLRDEIRVGAHPVGERLPSEAELMERFEVSSITLRRALDLLRGEGYVSRRPRVGTIVISTDPSPAPVAAETGHLTIGCVVTNFDDTFGSRVLEGLLEQDDPRIHLALSRSHGDQERENAQVRTLIESGVAGLIVLPSSSEYIPPSVLELVTQRFPVVILDRSYDGVPLSTVSSDNFAGAKAATEHLIDLGHRRVGFVTSTSHVSTADDRRNGWVHAHAARDIPLPDGRELRTLGSVVPDSHDPIEDDVAALEAFVAADAETTAYLVTEYNLALLLREACRRQGMSVPGDVSVVCFDHPAAAFDRELFRFTHVEQDQYGLGSRALEQVRAQIADRGSIGRVVLPTRLVEGASTAPAGGR</sequence>